<keyword evidence="6" id="KW-0704">Schiff base</keyword>
<dbReference type="PANTHER" id="PTHR34266">
    <property type="entry name" value="THIAZOLE SYNTHASE"/>
    <property type="match status" value="1"/>
</dbReference>
<gene>
    <name evidence="9" type="ORF">SAMN02746089_02233</name>
</gene>
<dbReference type="InterPro" id="IPR008867">
    <property type="entry name" value="ThiG"/>
</dbReference>
<dbReference type="InterPro" id="IPR013785">
    <property type="entry name" value="Aldolase_TIM"/>
</dbReference>
<evidence type="ECO:0000256" key="2">
    <source>
        <dbReference type="ARBA" id="ARBA00004948"/>
    </source>
</evidence>
<evidence type="ECO:0000256" key="5">
    <source>
        <dbReference type="ARBA" id="ARBA00022977"/>
    </source>
</evidence>
<comment type="catalytic activity">
    <reaction evidence="7">
        <text>[ThiS sulfur-carrier protein]-C-terminal-Gly-aminoethanethioate + 2-iminoacetate + 1-deoxy-D-xylulose 5-phosphate = [ThiS sulfur-carrier protein]-C-terminal Gly-Gly + 2-[(2R,5Z)-2-carboxy-4-methylthiazol-5(2H)-ylidene]ethyl phosphate + 2 H2O + H(+)</text>
        <dbReference type="Rhea" id="RHEA:26297"/>
        <dbReference type="Rhea" id="RHEA-COMP:12909"/>
        <dbReference type="Rhea" id="RHEA-COMP:19908"/>
        <dbReference type="ChEBI" id="CHEBI:15377"/>
        <dbReference type="ChEBI" id="CHEBI:15378"/>
        <dbReference type="ChEBI" id="CHEBI:57792"/>
        <dbReference type="ChEBI" id="CHEBI:62899"/>
        <dbReference type="ChEBI" id="CHEBI:77846"/>
        <dbReference type="ChEBI" id="CHEBI:90778"/>
        <dbReference type="ChEBI" id="CHEBI:232372"/>
        <dbReference type="EC" id="2.8.1.10"/>
    </reaction>
</comment>
<evidence type="ECO:0000256" key="7">
    <source>
        <dbReference type="ARBA" id="ARBA00049897"/>
    </source>
</evidence>
<dbReference type="UniPathway" id="UPA00060"/>
<dbReference type="Proteomes" id="UP000184088">
    <property type="component" value="Unassembled WGS sequence"/>
</dbReference>
<name>A0A1M5D0V9_9THEO</name>
<dbReference type="STRING" id="1121256.SAMN02746089_02233"/>
<dbReference type="InterPro" id="IPR033983">
    <property type="entry name" value="Thiazole_synthase_ThiG"/>
</dbReference>
<protein>
    <recommendedName>
        <fullName evidence="3">thiazole synthase</fullName>
        <ecNumber evidence="3">2.8.1.10</ecNumber>
    </recommendedName>
</protein>
<dbReference type="RefSeq" id="WP_073345346.1">
    <property type="nucleotide sequence ID" value="NZ_FQVH01000032.1"/>
</dbReference>
<evidence type="ECO:0000313" key="10">
    <source>
        <dbReference type="Proteomes" id="UP000184088"/>
    </source>
</evidence>
<accession>A0A1M5D0V9</accession>
<dbReference type="PANTHER" id="PTHR34266:SF2">
    <property type="entry name" value="THIAZOLE SYNTHASE"/>
    <property type="match status" value="1"/>
</dbReference>
<keyword evidence="10" id="KW-1185">Reference proteome</keyword>
<comment type="function">
    <text evidence="1">Catalyzes the rearrangement of 1-deoxy-D-xylulose 5-phosphate (DXP) to produce the thiazole phosphate moiety of thiamine. Sulfur is provided by the thiocarboxylate moiety of the carrier protein ThiS. In vitro, sulfur can be provided by H(2)S.</text>
</comment>
<dbReference type="GO" id="GO:1990107">
    <property type="term" value="F:thiazole synthase activity"/>
    <property type="evidence" value="ECO:0007669"/>
    <property type="project" value="UniProtKB-EC"/>
</dbReference>
<dbReference type="EMBL" id="FQVH01000032">
    <property type="protein sequence ID" value="SHF60638.1"/>
    <property type="molecule type" value="Genomic_DNA"/>
</dbReference>
<organism evidence="9 10">
    <name type="scientific">Caldanaerobius fijiensis DSM 17918</name>
    <dbReference type="NCBI Taxonomy" id="1121256"/>
    <lineage>
        <taxon>Bacteria</taxon>
        <taxon>Bacillati</taxon>
        <taxon>Bacillota</taxon>
        <taxon>Clostridia</taxon>
        <taxon>Thermoanaerobacterales</taxon>
        <taxon>Thermoanaerobacteraceae</taxon>
        <taxon>Caldanaerobius</taxon>
    </lineage>
</organism>
<reference evidence="9 10" key="1">
    <citation type="submission" date="2016-11" db="EMBL/GenBank/DDBJ databases">
        <authorList>
            <person name="Jaros S."/>
            <person name="Januszkiewicz K."/>
            <person name="Wedrychowicz H."/>
        </authorList>
    </citation>
    <scope>NUCLEOTIDE SEQUENCE [LARGE SCALE GENOMIC DNA]</scope>
    <source>
        <strain evidence="9 10">DSM 17918</strain>
    </source>
</reference>
<proteinExistence type="predicted"/>
<evidence type="ECO:0000259" key="8">
    <source>
        <dbReference type="Pfam" id="PF05690"/>
    </source>
</evidence>
<dbReference type="Pfam" id="PF05690">
    <property type="entry name" value="ThiG"/>
    <property type="match status" value="1"/>
</dbReference>
<evidence type="ECO:0000256" key="4">
    <source>
        <dbReference type="ARBA" id="ARBA00022679"/>
    </source>
</evidence>
<evidence type="ECO:0000256" key="6">
    <source>
        <dbReference type="ARBA" id="ARBA00023270"/>
    </source>
</evidence>
<evidence type="ECO:0000256" key="1">
    <source>
        <dbReference type="ARBA" id="ARBA00002834"/>
    </source>
</evidence>
<dbReference type="EC" id="2.8.1.10" evidence="3"/>
<dbReference type="GO" id="GO:0009229">
    <property type="term" value="P:thiamine diphosphate biosynthetic process"/>
    <property type="evidence" value="ECO:0007669"/>
    <property type="project" value="UniProtKB-UniPathway"/>
</dbReference>
<comment type="pathway">
    <text evidence="2">Cofactor biosynthesis; thiamine diphosphate biosynthesis.</text>
</comment>
<dbReference type="Gene3D" id="3.20.20.70">
    <property type="entry name" value="Aldolase class I"/>
    <property type="match status" value="1"/>
</dbReference>
<keyword evidence="4" id="KW-0808">Transferase</keyword>
<dbReference type="CDD" id="cd04728">
    <property type="entry name" value="ThiG"/>
    <property type="match status" value="1"/>
</dbReference>
<dbReference type="OrthoDB" id="9805935at2"/>
<evidence type="ECO:0000256" key="3">
    <source>
        <dbReference type="ARBA" id="ARBA00011960"/>
    </source>
</evidence>
<dbReference type="SUPFAM" id="SSF110399">
    <property type="entry name" value="ThiG-like"/>
    <property type="match status" value="1"/>
</dbReference>
<feature type="domain" description="Thiazole synthase ThiG" evidence="8">
    <location>
        <begin position="4"/>
        <end position="247"/>
    </location>
</feature>
<keyword evidence="5" id="KW-0784">Thiamine biosynthesis</keyword>
<evidence type="ECO:0000313" key="9">
    <source>
        <dbReference type="EMBL" id="SHF60638.1"/>
    </source>
</evidence>
<sequence length="258" mass="28240">MFEIDGKILKSRLFVGTGKLPDYSLIEKMYYEAGIEVFAVAVRRIGPNTKHTKNVLEYIPKDAIIMVNTSGAMNHKEAVKIAQIGRELTSSDWVKVEIEKDTKYLLPDNYETLKACEILVKEGFKVFPYIYPDLNIAKELEQIGVEAVMPLGSPIGTNKGIGCEVLLKPIINEVKVPVIIDAGIGRPSHAAQAMELGADAVLINTAIATSSDPLKMAIAFSKAVEAGRSAFEIGTLKEYEYAQASSPLDDFIRGVECD</sequence>
<dbReference type="AlphaFoldDB" id="A0A1M5D0V9"/>